<evidence type="ECO:0000256" key="2">
    <source>
        <dbReference type="RuleBase" id="RU362080"/>
    </source>
</evidence>
<sequence>MDAVGISNFRRNLREYVQKVNDNSDPLIVTSQNSDDNVVVMSKRDYDSMQETMAVLSNMYLMNKIQRGDAQFAAGKGQVHELNENFDDD</sequence>
<dbReference type="RefSeq" id="WP_022529139.1">
    <property type="nucleotide sequence ID" value="NZ_KI271586.1"/>
</dbReference>
<dbReference type="SUPFAM" id="SSF143120">
    <property type="entry name" value="YefM-like"/>
    <property type="match status" value="1"/>
</dbReference>
<gene>
    <name evidence="3" type="ORF">L248_2538</name>
</gene>
<organism evidence="3 4">
    <name type="scientific">Schleiferilactobacillus shenzhenensis LY-73</name>
    <dbReference type="NCBI Taxonomy" id="1231336"/>
    <lineage>
        <taxon>Bacteria</taxon>
        <taxon>Bacillati</taxon>
        <taxon>Bacillota</taxon>
        <taxon>Bacilli</taxon>
        <taxon>Lactobacillales</taxon>
        <taxon>Lactobacillaceae</taxon>
        <taxon>Schleiferilactobacillus</taxon>
    </lineage>
</organism>
<name>U4TPU5_9LACO</name>
<dbReference type="Proteomes" id="UP000030647">
    <property type="component" value="Unassembled WGS sequence"/>
</dbReference>
<keyword evidence="4" id="KW-1185">Reference proteome</keyword>
<dbReference type="eggNOG" id="COG2161">
    <property type="taxonomic scope" value="Bacteria"/>
</dbReference>
<dbReference type="Pfam" id="PF02604">
    <property type="entry name" value="PhdYeFM_antitox"/>
    <property type="match status" value="1"/>
</dbReference>
<accession>U4TPU5</accession>
<dbReference type="OrthoDB" id="9802003at2"/>
<dbReference type="InterPro" id="IPR036165">
    <property type="entry name" value="YefM-like_sf"/>
</dbReference>
<evidence type="ECO:0000313" key="3">
    <source>
        <dbReference type="EMBL" id="ERL65465.1"/>
    </source>
</evidence>
<dbReference type="NCBIfam" id="TIGR01552">
    <property type="entry name" value="phd_fam"/>
    <property type="match status" value="1"/>
</dbReference>
<protein>
    <recommendedName>
        <fullName evidence="2">Antitoxin</fullName>
    </recommendedName>
</protein>
<dbReference type="PANTHER" id="PTHR33713">
    <property type="entry name" value="ANTITOXIN YAFN-RELATED"/>
    <property type="match status" value="1"/>
</dbReference>
<proteinExistence type="inferred from homology"/>
<dbReference type="EMBL" id="KI271586">
    <property type="protein sequence ID" value="ERL65465.1"/>
    <property type="molecule type" value="Genomic_DNA"/>
</dbReference>
<dbReference type="HOGENOM" id="CLU_155837_4_2_9"/>
<reference evidence="4" key="1">
    <citation type="journal article" date="2013" name="Genome Announc.">
        <title>Whole-Genome Sequencing of Lactobacillus shenzhenensis Strain LY-73T.</title>
        <authorList>
            <person name="Lin Z."/>
            <person name="Liu Z."/>
            <person name="Yang R."/>
            <person name="Zou Y."/>
            <person name="Wan D."/>
            <person name="Chen J."/>
            <person name="Guo M."/>
            <person name="Zhao J."/>
            <person name="Fang C."/>
            <person name="Yang R."/>
            <person name="Liu F."/>
        </authorList>
    </citation>
    <scope>NUCLEOTIDE SEQUENCE [LARGE SCALE GENOMIC DNA]</scope>
    <source>
        <strain evidence="4">LY-73</strain>
    </source>
</reference>
<evidence type="ECO:0000256" key="1">
    <source>
        <dbReference type="ARBA" id="ARBA00009981"/>
    </source>
</evidence>
<dbReference type="InterPro" id="IPR006442">
    <property type="entry name" value="Antitoxin_Phd/YefM"/>
</dbReference>
<comment type="similarity">
    <text evidence="1 2">Belongs to the phD/YefM antitoxin family.</text>
</comment>
<dbReference type="InterPro" id="IPR051405">
    <property type="entry name" value="phD/YefM_antitoxin"/>
</dbReference>
<dbReference type="Gene3D" id="3.40.1620.10">
    <property type="entry name" value="YefM-like domain"/>
    <property type="match status" value="1"/>
</dbReference>
<dbReference type="PANTHER" id="PTHR33713:SF6">
    <property type="entry name" value="ANTITOXIN YEFM"/>
    <property type="match status" value="1"/>
</dbReference>
<evidence type="ECO:0000313" key="4">
    <source>
        <dbReference type="Proteomes" id="UP000030647"/>
    </source>
</evidence>
<dbReference type="STRING" id="1231336.L248_2538"/>
<dbReference type="AlphaFoldDB" id="U4TPU5"/>
<comment type="function">
    <text evidence="2">Antitoxin component of a type II toxin-antitoxin (TA) system.</text>
</comment>